<dbReference type="EMBL" id="CP066770">
    <property type="protein sequence ID" value="QQK04686.1"/>
    <property type="molecule type" value="Genomic_DNA"/>
</dbReference>
<evidence type="ECO:0000313" key="3">
    <source>
        <dbReference type="Proteomes" id="UP000596205"/>
    </source>
</evidence>
<dbReference type="Proteomes" id="UP000596205">
    <property type="component" value="Chromosome 2"/>
</dbReference>
<dbReference type="AlphaFoldDB" id="A0A7T6VIQ8"/>
<protein>
    <submittedName>
        <fullName evidence="2">Nuclear transport factor 2 family protein</fullName>
    </submittedName>
</protein>
<accession>A0A7T6VIQ8</accession>
<dbReference type="Gene3D" id="3.10.450.50">
    <property type="match status" value="1"/>
</dbReference>
<dbReference type="Pfam" id="PF13577">
    <property type="entry name" value="SnoaL_4"/>
    <property type="match status" value="1"/>
</dbReference>
<feature type="domain" description="SnoaL-like" evidence="1">
    <location>
        <begin position="8"/>
        <end position="131"/>
    </location>
</feature>
<dbReference type="SUPFAM" id="SSF54427">
    <property type="entry name" value="NTF2-like"/>
    <property type="match status" value="1"/>
</dbReference>
<sequence length="179" mass="20463">MDDTTRTLFEYEQIRQLKYRYFRAIDTHDWSLLEQCVTEDCEVRLQGGRYAYDGRDAFVSSLRALIGKPSFLTMHHGHHPELTLVSADHACGVWFLEDHAINLEDNYLVHGTAFYDDQYVKRDGVWRIHATRHERLFETVTSPIPPSFALTENRFAPRTHDAAASAASAESADSTLNAS</sequence>
<reference evidence="2 3" key="1">
    <citation type="submission" date="2020-12" db="EMBL/GenBank/DDBJ databases">
        <title>Complete genome sequence of Burkholderia anthina BJQ0011.</title>
        <authorList>
            <person name="Xu Y."/>
        </authorList>
    </citation>
    <scope>NUCLEOTIDE SEQUENCE [LARGE SCALE GENOMIC DNA]</scope>
    <source>
        <strain evidence="2 3">BJQ0011</strain>
    </source>
</reference>
<dbReference type="KEGG" id="bann:JFN94_25485"/>
<dbReference type="InterPro" id="IPR037401">
    <property type="entry name" value="SnoaL-like"/>
</dbReference>
<name>A0A7T6VIQ8_9BURK</name>
<organism evidence="2 3">
    <name type="scientific">Burkholderia anthina</name>
    <dbReference type="NCBI Taxonomy" id="179879"/>
    <lineage>
        <taxon>Bacteria</taxon>
        <taxon>Pseudomonadati</taxon>
        <taxon>Pseudomonadota</taxon>
        <taxon>Betaproteobacteria</taxon>
        <taxon>Burkholderiales</taxon>
        <taxon>Burkholderiaceae</taxon>
        <taxon>Burkholderia</taxon>
        <taxon>Burkholderia cepacia complex</taxon>
    </lineage>
</organism>
<dbReference type="RefSeq" id="WP_124829820.1">
    <property type="nucleotide sequence ID" value="NZ_CADEPR010000001.1"/>
</dbReference>
<evidence type="ECO:0000259" key="1">
    <source>
        <dbReference type="Pfam" id="PF13577"/>
    </source>
</evidence>
<proteinExistence type="predicted"/>
<dbReference type="InterPro" id="IPR032710">
    <property type="entry name" value="NTF2-like_dom_sf"/>
</dbReference>
<gene>
    <name evidence="2" type="ORF">JFN94_25485</name>
</gene>
<evidence type="ECO:0000313" key="2">
    <source>
        <dbReference type="EMBL" id="QQK04686.1"/>
    </source>
</evidence>